<protein>
    <submittedName>
        <fullName evidence="1">Uncharacterized protein</fullName>
    </submittedName>
</protein>
<evidence type="ECO:0000313" key="1">
    <source>
        <dbReference type="EMBL" id="KAG2189961.1"/>
    </source>
</evidence>
<dbReference type="Proteomes" id="UP000650833">
    <property type="component" value="Unassembled WGS sequence"/>
</dbReference>
<accession>A0A8H7QEK1</accession>
<name>A0A8H7QEK1_9FUNG</name>
<gene>
    <name evidence="1" type="ORF">INT46_003066</name>
</gene>
<organism evidence="1 2">
    <name type="scientific">Mucor plumbeus</name>
    <dbReference type="NCBI Taxonomy" id="97098"/>
    <lineage>
        <taxon>Eukaryota</taxon>
        <taxon>Fungi</taxon>
        <taxon>Fungi incertae sedis</taxon>
        <taxon>Mucoromycota</taxon>
        <taxon>Mucoromycotina</taxon>
        <taxon>Mucoromycetes</taxon>
        <taxon>Mucorales</taxon>
        <taxon>Mucorineae</taxon>
        <taxon>Mucoraceae</taxon>
        <taxon>Mucor</taxon>
    </lineage>
</organism>
<proteinExistence type="predicted"/>
<sequence length="141" mass="16333">MSKTFEINIKKLQDPTGCKQDLKNMKIVAIFYLEQLGFNQYDISTMIDIKRPTVQSIISRVNQTGTTLTGKSTRRPSAFDDYTQRHLEQTIMRDLFQMLETIGATQNDVEKCKPLDNKKIWVSKLGFRYYTPAVTSKINEE</sequence>
<dbReference type="EMBL" id="JAEPRC010001109">
    <property type="protein sequence ID" value="KAG2189961.1"/>
    <property type="molecule type" value="Genomic_DNA"/>
</dbReference>
<keyword evidence="2" id="KW-1185">Reference proteome</keyword>
<evidence type="ECO:0000313" key="2">
    <source>
        <dbReference type="Proteomes" id="UP000650833"/>
    </source>
</evidence>
<dbReference type="OrthoDB" id="2288646at2759"/>
<reference evidence="1" key="1">
    <citation type="submission" date="2020-12" db="EMBL/GenBank/DDBJ databases">
        <title>Metabolic potential, ecology and presence of endohyphal bacteria is reflected in genomic diversity of Mucoromycotina.</title>
        <authorList>
            <person name="Muszewska A."/>
            <person name="Okrasinska A."/>
            <person name="Steczkiewicz K."/>
            <person name="Drgas O."/>
            <person name="Orlowska M."/>
            <person name="Perlinska-Lenart U."/>
            <person name="Aleksandrzak-Piekarczyk T."/>
            <person name="Szatraj K."/>
            <person name="Zielenkiewicz U."/>
            <person name="Pilsyk S."/>
            <person name="Malc E."/>
            <person name="Mieczkowski P."/>
            <person name="Kruszewska J.S."/>
            <person name="Biernat P."/>
            <person name="Pawlowska J."/>
        </authorList>
    </citation>
    <scope>NUCLEOTIDE SEQUENCE</scope>
    <source>
        <strain evidence="1">CBS 226.32</strain>
    </source>
</reference>
<dbReference type="AlphaFoldDB" id="A0A8H7QEK1"/>
<comment type="caution">
    <text evidence="1">The sequence shown here is derived from an EMBL/GenBank/DDBJ whole genome shotgun (WGS) entry which is preliminary data.</text>
</comment>